<dbReference type="Proteomes" id="UP001567538">
    <property type="component" value="Unassembled WGS sequence"/>
</dbReference>
<dbReference type="InterPro" id="IPR043502">
    <property type="entry name" value="DNA/RNA_pol_sf"/>
</dbReference>
<accession>A0ABD1FXC5</accession>
<keyword evidence="3" id="KW-0540">Nuclease</keyword>
<dbReference type="EMBL" id="JBEAFC010000011">
    <property type="protein sequence ID" value="KAL1536482.1"/>
    <property type="molecule type" value="Genomic_DNA"/>
</dbReference>
<dbReference type="InterPro" id="IPR001584">
    <property type="entry name" value="Integrase_cat-core"/>
</dbReference>
<dbReference type="GO" id="GO:0016787">
    <property type="term" value="F:hydrolase activity"/>
    <property type="evidence" value="ECO:0007669"/>
    <property type="project" value="UniProtKB-KW"/>
</dbReference>
<dbReference type="Pfam" id="PF00665">
    <property type="entry name" value="rve"/>
    <property type="match status" value="1"/>
</dbReference>
<dbReference type="InterPro" id="IPR050951">
    <property type="entry name" value="Retrovirus_Pol_polyprotein"/>
</dbReference>
<reference evidence="8 9" key="1">
    <citation type="submission" date="2024-06" db="EMBL/GenBank/DDBJ databases">
        <title>A chromosome level genome sequence of Diviner's sage (Salvia divinorum).</title>
        <authorList>
            <person name="Ford S.A."/>
            <person name="Ro D.-K."/>
            <person name="Ness R.W."/>
            <person name="Phillips M.A."/>
        </authorList>
    </citation>
    <scope>NUCLEOTIDE SEQUENCE [LARGE SCALE GENOMIC DNA]</scope>
    <source>
        <strain evidence="8">SAF-2024a</strain>
        <tissue evidence="8">Leaf</tissue>
    </source>
</reference>
<dbReference type="Pfam" id="PF17917">
    <property type="entry name" value="RT_RNaseH"/>
    <property type="match status" value="1"/>
</dbReference>
<dbReference type="Gene3D" id="3.30.420.10">
    <property type="entry name" value="Ribonuclease H-like superfamily/Ribonuclease H"/>
    <property type="match status" value="1"/>
</dbReference>
<evidence type="ECO:0000256" key="5">
    <source>
        <dbReference type="ARBA" id="ARBA00022801"/>
    </source>
</evidence>
<evidence type="ECO:0000313" key="9">
    <source>
        <dbReference type="Proteomes" id="UP001567538"/>
    </source>
</evidence>
<evidence type="ECO:0000313" key="8">
    <source>
        <dbReference type="EMBL" id="KAL1536482.1"/>
    </source>
</evidence>
<evidence type="ECO:0000259" key="7">
    <source>
        <dbReference type="PROSITE" id="PS50994"/>
    </source>
</evidence>
<keyword evidence="1" id="KW-0808">Transferase</keyword>
<evidence type="ECO:0000256" key="2">
    <source>
        <dbReference type="ARBA" id="ARBA00022695"/>
    </source>
</evidence>
<dbReference type="FunFam" id="3.30.70.270:FF:000020">
    <property type="entry name" value="Transposon Tf2-6 polyprotein-like Protein"/>
    <property type="match status" value="1"/>
</dbReference>
<dbReference type="InterPro" id="IPR043128">
    <property type="entry name" value="Rev_trsase/Diguanyl_cyclase"/>
</dbReference>
<keyword evidence="6" id="KW-0695">RNA-directed DNA polymerase</keyword>
<dbReference type="AlphaFoldDB" id="A0ABD1FXC5"/>
<name>A0ABD1FXC5_SALDI</name>
<evidence type="ECO:0000256" key="4">
    <source>
        <dbReference type="ARBA" id="ARBA00022759"/>
    </source>
</evidence>
<keyword evidence="9" id="KW-1185">Reference proteome</keyword>
<evidence type="ECO:0000256" key="3">
    <source>
        <dbReference type="ARBA" id="ARBA00022722"/>
    </source>
</evidence>
<dbReference type="Gene3D" id="3.30.70.270">
    <property type="match status" value="2"/>
</dbReference>
<proteinExistence type="predicted"/>
<dbReference type="PANTHER" id="PTHR37984">
    <property type="entry name" value="PROTEIN CBG26694"/>
    <property type="match status" value="1"/>
</dbReference>
<evidence type="ECO:0000256" key="6">
    <source>
        <dbReference type="ARBA" id="ARBA00022918"/>
    </source>
</evidence>
<dbReference type="GO" id="GO:0003964">
    <property type="term" value="F:RNA-directed DNA polymerase activity"/>
    <property type="evidence" value="ECO:0007669"/>
    <property type="project" value="UniProtKB-KW"/>
</dbReference>
<dbReference type="PROSITE" id="PS50994">
    <property type="entry name" value="INTEGRASE"/>
    <property type="match status" value="1"/>
</dbReference>
<gene>
    <name evidence="8" type="ORF">AAHA92_29129</name>
</gene>
<keyword evidence="4" id="KW-0255">Endonuclease</keyword>
<keyword evidence="2" id="KW-0548">Nucleotidyltransferase</keyword>
<feature type="domain" description="Integrase catalytic" evidence="7">
    <location>
        <begin position="433"/>
        <end position="600"/>
    </location>
</feature>
<sequence length="647" mass="74892">MDDFTVYGDSFDACLQHLDKVLERCRTKNLVLNYEKCHFMVTEGIVLGHVVSEKGIQVDQATIDVIAKLPHPTNQKEIRGFLGHAGFYRRFIKDFAKIAQPMTRLLQNEVEFDFNDECKEAFKLLKEKLITAPIICSPDWNYPFEIMCDASDLAVGAVLGQKIDGKNYVIFYASKMLNQAQRNYDTTEKEMLAVVYSFEKFRPYLLGSQVIVFTDHAAIKYLLAKKESKPRLIRWVLLLQEFNWEVRVKKGTENRVADHLSRVTQGEDEEEIPDAFSEEHLHLITRHPQLISWAYHTAQLDQVYRSEGAMKNNEPWFADLANYLVTGELPCSSDATRAQKVKLKSEAKYYFWDDPYQWKVGADQVIRQCIPEWKQRDVLNHCHSLACGGHFGPRKTARKVLDSWFYWPSLNKDAYNFCRECNRCQLTGGISARDEMPQIPVIVCEIFDVWGMDFMGPFPSSYGNLYILVAVDYVSKWMEAKATSTCDAKEVAKFLKSNIFSRFGVPRVVISDQGTHFCNRTIEAVMKKYGVHHRLSSPYHPQANGRAEVSNREIKNILQRTVNPSRKDWSKRLDDTLWAYRTAYKTPIRMSPYRLIFGKMCHLSVGIEHRAHWAVQQMNVETKACEKERKLQLQEQERGPSYGMIVT</sequence>
<dbReference type="Pfam" id="PF17921">
    <property type="entry name" value="Integrase_H2C2"/>
    <property type="match status" value="1"/>
</dbReference>
<dbReference type="GO" id="GO:0004519">
    <property type="term" value="F:endonuclease activity"/>
    <property type="evidence" value="ECO:0007669"/>
    <property type="project" value="UniProtKB-KW"/>
</dbReference>
<dbReference type="PANTHER" id="PTHR37984:SF5">
    <property type="entry name" value="PROTEIN NYNRIN-LIKE"/>
    <property type="match status" value="1"/>
</dbReference>
<protein>
    <recommendedName>
        <fullName evidence="7">Integrase catalytic domain-containing protein</fullName>
    </recommendedName>
</protein>
<comment type="caution">
    <text evidence="8">The sequence shown here is derived from an EMBL/GenBank/DDBJ whole genome shotgun (WGS) entry which is preliminary data.</text>
</comment>
<evidence type="ECO:0000256" key="1">
    <source>
        <dbReference type="ARBA" id="ARBA00022679"/>
    </source>
</evidence>
<dbReference type="FunFam" id="3.10.20.370:FF:000001">
    <property type="entry name" value="Retrovirus-related Pol polyprotein from transposon 17.6-like protein"/>
    <property type="match status" value="1"/>
</dbReference>
<dbReference type="SUPFAM" id="SSF56672">
    <property type="entry name" value="DNA/RNA polymerases"/>
    <property type="match status" value="1"/>
</dbReference>
<dbReference type="SUPFAM" id="SSF53098">
    <property type="entry name" value="Ribonuclease H-like"/>
    <property type="match status" value="1"/>
</dbReference>
<dbReference type="InterPro" id="IPR036397">
    <property type="entry name" value="RNaseH_sf"/>
</dbReference>
<dbReference type="CDD" id="cd09274">
    <property type="entry name" value="RNase_HI_RT_Ty3"/>
    <property type="match status" value="1"/>
</dbReference>
<dbReference type="InterPro" id="IPR041588">
    <property type="entry name" value="Integrase_H2C2"/>
</dbReference>
<dbReference type="Gene3D" id="1.10.340.70">
    <property type="match status" value="1"/>
</dbReference>
<keyword evidence="5" id="KW-0378">Hydrolase</keyword>
<dbReference type="InterPro" id="IPR012337">
    <property type="entry name" value="RNaseH-like_sf"/>
</dbReference>
<dbReference type="InterPro" id="IPR041373">
    <property type="entry name" value="RT_RNaseH"/>
</dbReference>
<organism evidence="8 9">
    <name type="scientific">Salvia divinorum</name>
    <name type="common">Maria pastora</name>
    <name type="synonym">Diviner's sage</name>
    <dbReference type="NCBI Taxonomy" id="28513"/>
    <lineage>
        <taxon>Eukaryota</taxon>
        <taxon>Viridiplantae</taxon>
        <taxon>Streptophyta</taxon>
        <taxon>Embryophyta</taxon>
        <taxon>Tracheophyta</taxon>
        <taxon>Spermatophyta</taxon>
        <taxon>Magnoliopsida</taxon>
        <taxon>eudicotyledons</taxon>
        <taxon>Gunneridae</taxon>
        <taxon>Pentapetalae</taxon>
        <taxon>asterids</taxon>
        <taxon>lamiids</taxon>
        <taxon>Lamiales</taxon>
        <taxon>Lamiaceae</taxon>
        <taxon>Nepetoideae</taxon>
        <taxon>Mentheae</taxon>
        <taxon>Salviinae</taxon>
        <taxon>Salvia</taxon>
        <taxon>Salvia subgen. Calosphace</taxon>
    </lineage>
</organism>